<reference evidence="3 4" key="1">
    <citation type="submission" date="2020-08" db="EMBL/GenBank/DDBJ databases">
        <title>Sequencing the genomes of 1000 actinobacteria strains.</title>
        <authorList>
            <person name="Klenk H.-P."/>
        </authorList>
    </citation>
    <scope>NUCLEOTIDE SEQUENCE [LARGE SCALE GENOMIC DNA]</scope>
    <source>
        <strain evidence="3 4">DSM 45582</strain>
    </source>
</reference>
<accession>A0A840NCY1</accession>
<dbReference type="AlphaFoldDB" id="A0A840NCY1"/>
<keyword evidence="1" id="KW-0732">Signal</keyword>
<dbReference type="RefSeq" id="WP_246456688.1">
    <property type="nucleotide sequence ID" value="NZ_JACHIV010000001.1"/>
</dbReference>
<keyword evidence="4" id="KW-1185">Reference proteome</keyword>
<feature type="domain" description="Polysaccharide lyase 14" evidence="2">
    <location>
        <begin position="69"/>
        <end position="269"/>
    </location>
</feature>
<dbReference type="EMBL" id="JACHIV010000001">
    <property type="protein sequence ID" value="MBB5068078.1"/>
    <property type="molecule type" value="Genomic_DNA"/>
</dbReference>
<dbReference type="Pfam" id="PF21294">
    <property type="entry name" value="Polysacc_lyase_14"/>
    <property type="match status" value="1"/>
</dbReference>
<feature type="chain" id="PRO_5038864330" description="Polysaccharide lyase 14 domain-containing protein" evidence="1">
    <location>
        <begin position="30"/>
        <end position="275"/>
    </location>
</feature>
<dbReference type="Gene3D" id="2.60.120.200">
    <property type="match status" value="1"/>
</dbReference>
<gene>
    <name evidence="3" type="ORF">BJ969_001166</name>
</gene>
<proteinExistence type="predicted"/>
<dbReference type="PANTHER" id="PTHR40124">
    <property type="match status" value="1"/>
</dbReference>
<organism evidence="3 4">
    <name type="scientific">Saccharopolyspora gloriosae</name>
    <dbReference type="NCBI Taxonomy" id="455344"/>
    <lineage>
        <taxon>Bacteria</taxon>
        <taxon>Bacillati</taxon>
        <taxon>Actinomycetota</taxon>
        <taxon>Actinomycetes</taxon>
        <taxon>Pseudonocardiales</taxon>
        <taxon>Pseudonocardiaceae</taxon>
        <taxon>Saccharopolyspora</taxon>
    </lineage>
</organism>
<evidence type="ECO:0000256" key="1">
    <source>
        <dbReference type="SAM" id="SignalP"/>
    </source>
</evidence>
<comment type="caution">
    <text evidence="3">The sequence shown here is derived from an EMBL/GenBank/DDBJ whole genome shotgun (WGS) entry which is preliminary data.</text>
</comment>
<dbReference type="Proteomes" id="UP000580474">
    <property type="component" value="Unassembled WGS sequence"/>
</dbReference>
<evidence type="ECO:0000313" key="4">
    <source>
        <dbReference type="Proteomes" id="UP000580474"/>
    </source>
</evidence>
<protein>
    <recommendedName>
        <fullName evidence="2">Polysaccharide lyase 14 domain-containing protein</fullName>
    </recommendedName>
</protein>
<feature type="signal peptide" evidence="1">
    <location>
        <begin position="1"/>
        <end position="29"/>
    </location>
</feature>
<dbReference type="InterPro" id="IPR048958">
    <property type="entry name" value="Polysacc_lyase_14"/>
</dbReference>
<name>A0A840NCY1_9PSEU</name>
<evidence type="ECO:0000313" key="3">
    <source>
        <dbReference type="EMBL" id="MBB5068078.1"/>
    </source>
</evidence>
<dbReference type="PANTHER" id="PTHR40124:SF1">
    <property type="entry name" value="DISAGGREGATASE RELATED REPEAT PROTEIN"/>
    <property type="match status" value="1"/>
</dbReference>
<evidence type="ECO:0000259" key="2">
    <source>
        <dbReference type="Pfam" id="PF21294"/>
    </source>
</evidence>
<sequence length="275" mass="29907">MSARMRRSWRSSGILGLVLAGAVALPAVAAAAPAPWTGDFGDFPGGSWEQRWGVLDDGRFGFDRMSGRDGALEVFYGQGSSAPSCDDCPTEGGGQFYTDFDDLGREDLSQARALHLSYQVRFPADYDFGKGGKLPGLYGGPPGEAGGGNHGQAWSTRFMWRNDDGHDARAGDGEVYVYDPSLGDGYGEDVGRGAWQWQADDQWHTVEQSVDRDSGRIVVRYDDQEVLDVVGIEQIGDVPFAGIFFSTFFGGHATEWGPDHDVRAQFRDFQVSAPE</sequence>